<dbReference type="Proteomes" id="UP000475214">
    <property type="component" value="Unassembled WGS sequence"/>
</dbReference>
<protein>
    <submittedName>
        <fullName evidence="2">Endonuclease</fullName>
    </submittedName>
</protein>
<sequence length="269" mass="28436">MAAQRDDDPASDAGPATVRLRLVSYNVHGFKRDAAAVAAVLRELDPDVVCLQEAPSRLAWRGKCAALARRAELLYAGGGGTSAGTALYTAVRVDVHDRQEHLLRRTPGLRRRGVVMAALGKGPVRFAVASVQLGVDAGERARHLTEITGLFNRVIRAPGSAAAMLAEPESDVGRITRPVGAGPLPAAIIAGDLNEAPSAATWSRLASQYTDLGAADAVPTYPVDQPRERRDAVFARGAVELISYEVVDSPAVRAASDHRPVVTDLQLSL</sequence>
<dbReference type="AlphaFoldDB" id="A0A6L9SCR7"/>
<dbReference type="PANTHER" id="PTHR14859:SF15">
    <property type="entry name" value="ENDONUCLEASE_EXONUCLEASE_PHOSPHATASE DOMAIN-CONTAINING PROTEIN"/>
    <property type="match status" value="1"/>
</dbReference>
<organism evidence="2 3">
    <name type="scientific">Phytoactinopolyspora halotolerans</name>
    <dbReference type="NCBI Taxonomy" id="1981512"/>
    <lineage>
        <taxon>Bacteria</taxon>
        <taxon>Bacillati</taxon>
        <taxon>Actinomycetota</taxon>
        <taxon>Actinomycetes</taxon>
        <taxon>Jiangellales</taxon>
        <taxon>Jiangellaceae</taxon>
        <taxon>Phytoactinopolyspora</taxon>
    </lineage>
</organism>
<accession>A0A6L9SCR7</accession>
<dbReference type="RefSeq" id="WP_163739775.1">
    <property type="nucleotide sequence ID" value="NZ_JAAGOA010000011.1"/>
</dbReference>
<dbReference type="InterPro" id="IPR051916">
    <property type="entry name" value="GPI-anchor_lipid_remodeler"/>
</dbReference>
<evidence type="ECO:0000313" key="3">
    <source>
        <dbReference type="Proteomes" id="UP000475214"/>
    </source>
</evidence>
<dbReference type="PANTHER" id="PTHR14859">
    <property type="entry name" value="CALCOFLUOR WHITE HYPERSENSITIVE PROTEIN PRECURSOR"/>
    <property type="match status" value="1"/>
</dbReference>
<evidence type="ECO:0000259" key="1">
    <source>
        <dbReference type="Pfam" id="PF03372"/>
    </source>
</evidence>
<keyword evidence="2" id="KW-0540">Nuclease</keyword>
<dbReference type="GO" id="GO:0006506">
    <property type="term" value="P:GPI anchor biosynthetic process"/>
    <property type="evidence" value="ECO:0007669"/>
    <property type="project" value="TreeGrafter"/>
</dbReference>
<dbReference type="GO" id="GO:0004519">
    <property type="term" value="F:endonuclease activity"/>
    <property type="evidence" value="ECO:0007669"/>
    <property type="project" value="UniProtKB-KW"/>
</dbReference>
<dbReference type="SUPFAM" id="SSF56219">
    <property type="entry name" value="DNase I-like"/>
    <property type="match status" value="1"/>
</dbReference>
<proteinExistence type="predicted"/>
<reference evidence="2 3" key="1">
    <citation type="submission" date="2020-02" db="EMBL/GenBank/DDBJ databases">
        <authorList>
            <person name="Li X.-J."/>
            <person name="Han X.-M."/>
        </authorList>
    </citation>
    <scope>NUCLEOTIDE SEQUENCE [LARGE SCALE GENOMIC DNA]</scope>
    <source>
        <strain evidence="2 3">CCTCC AB 2017055</strain>
    </source>
</reference>
<dbReference type="GO" id="GO:0016020">
    <property type="term" value="C:membrane"/>
    <property type="evidence" value="ECO:0007669"/>
    <property type="project" value="GOC"/>
</dbReference>
<comment type="caution">
    <text evidence="2">The sequence shown here is derived from an EMBL/GenBank/DDBJ whole genome shotgun (WGS) entry which is preliminary data.</text>
</comment>
<keyword evidence="2" id="KW-0255">Endonuclease</keyword>
<name>A0A6L9SCR7_9ACTN</name>
<dbReference type="EMBL" id="JAAGOA010000011">
    <property type="protein sequence ID" value="NEE01800.1"/>
    <property type="molecule type" value="Genomic_DNA"/>
</dbReference>
<dbReference type="InterPro" id="IPR005135">
    <property type="entry name" value="Endo/exonuclease/phosphatase"/>
</dbReference>
<dbReference type="Pfam" id="PF03372">
    <property type="entry name" value="Exo_endo_phos"/>
    <property type="match status" value="1"/>
</dbReference>
<dbReference type="Gene3D" id="3.60.10.10">
    <property type="entry name" value="Endonuclease/exonuclease/phosphatase"/>
    <property type="match status" value="1"/>
</dbReference>
<keyword evidence="2" id="KW-0378">Hydrolase</keyword>
<evidence type="ECO:0000313" key="2">
    <source>
        <dbReference type="EMBL" id="NEE01800.1"/>
    </source>
</evidence>
<keyword evidence="3" id="KW-1185">Reference proteome</keyword>
<gene>
    <name evidence="2" type="ORF">G1H10_16625</name>
</gene>
<dbReference type="InterPro" id="IPR036691">
    <property type="entry name" value="Endo/exonu/phosph_ase_sf"/>
</dbReference>
<feature type="domain" description="Endonuclease/exonuclease/phosphatase" evidence="1">
    <location>
        <begin position="23"/>
        <end position="258"/>
    </location>
</feature>